<name>A0A0E9TN01_ANGAN</name>
<protein>
    <submittedName>
        <fullName evidence="2">Uncharacterized protein</fullName>
    </submittedName>
</protein>
<organism evidence="2">
    <name type="scientific">Anguilla anguilla</name>
    <name type="common">European freshwater eel</name>
    <name type="synonym">Muraena anguilla</name>
    <dbReference type="NCBI Taxonomy" id="7936"/>
    <lineage>
        <taxon>Eukaryota</taxon>
        <taxon>Metazoa</taxon>
        <taxon>Chordata</taxon>
        <taxon>Craniata</taxon>
        <taxon>Vertebrata</taxon>
        <taxon>Euteleostomi</taxon>
        <taxon>Actinopterygii</taxon>
        <taxon>Neopterygii</taxon>
        <taxon>Teleostei</taxon>
        <taxon>Anguilliformes</taxon>
        <taxon>Anguillidae</taxon>
        <taxon>Anguilla</taxon>
    </lineage>
</organism>
<proteinExistence type="predicted"/>
<evidence type="ECO:0000256" key="1">
    <source>
        <dbReference type="SAM" id="MobiDB-lite"/>
    </source>
</evidence>
<feature type="region of interest" description="Disordered" evidence="1">
    <location>
        <begin position="1"/>
        <end position="21"/>
    </location>
</feature>
<accession>A0A0E9TN01</accession>
<evidence type="ECO:0000313" key="2">
    <source>
        <dbReference type="EMBL" id="JAH54981.1"/>
    </source>
</evidence>
<reference evidence="2" key="1">
    <citation type="submission" date="2014-11" db="EMBL/GenBank/DDBJ databases">
        <authorList>
            <person name="Amaro Gonzalez C."/>
        </authorList>
    </citation>
    <scope>NUCLEOTIDE SEQUENCE</scope>
</reference>
<dbReference type="AlphaFoldDB" id="A0A0E9TN01"/>
<dbReference type="EMBL" id="GBXM01053596">
    <property type="protein sequence ID" value="JAH54981.1"/>
    <property type="molecule type" value="Transcribed_RNA"/>
</dbReference>
<reference evidence="2" key="2">
    <citation type="journal article" date="2015" name="Fish Shellfish Immunol.">
        <title>Early steps in the European eel (Anguilla anguilla)-Vibrio vulnificus interaction in the gills: Role of the RtxA13 toxin.</title>
        <authorList>
            <person name="Callol A."/>
            <person name="Pajuelo D."/>
            <person name="Ebbesson L."/>
            <person name="Teles M."/>
            <person name="MacKenzie S."/>
            <person name="Amaro C."/>
        </authorList>
    </citation>
    <scope>NUCLEOTIDE SEQUENCE</scope>
</reference>
<sequence>MQNLPEGQPYLQHSTNQTFMV</sequence>